<feature type="compositionally biased region" description="Polar residues" evidence="1">
    <location>
        <begin position="1"/>
        <end position="22"/>
    </location>
</feature>
<gene>
    <name evidence="2" type="ORF">CPELLU_LOCUS2167</name>
</gene>
<evidence type="ECO:0000313" key="2">
    <source>
        <dbReference type="EMBL" id="CAG8494935.1"/>
    </source>
</evidence>
<dbReference type="EMBL" id="CAJVQA010000895">
    <property type="protein sequence ID" value="CAG8494935.1"/>
    <property type="molecule type" value="Genomic_DNA"/>
</dbReference>
<comment type="caution">
    <text evidence="2">The sequence shown here is derived from an EMBL/GenBank/DDBJ whole genome shotgun (WGS) entry which is preliminary data.</text>
</comment>
<reference evidence="2" key="1">
    <citation type="submission" date="2021-06" db="EMBL/GenBank/DDBJ databases">
        <authorList>
            <person name="Kallberg Y."/>
            <person name="Tangrot J."/>
            <person name="Rosling A."/>
        </authorList>
    </citation>
    <scope>NUCLEOTIDE SEQUENCE</scope>
    <source>
        <strain evidence="2">FL966</strain>
    </source>
</reference>
<dbReference type="OrthoDB" id="2396984at2759"/>
<protein>
    <submittedName>
        <fullName evidence="2">21404_t:CDS:1</fullName>
    </submittedName>
</protein>
<dbReference type="AlphaFoldDB" id="A0A9N8WQR4"/>
<sequence length="115" mass="13160">MQPDYQNCLQQDLDNWNDSPPSDLNEDLTLDKPYTKEISAKETSTKKISRKKKVSINKVEHNTKVSSHMVEKNISSIDNAQSVQTLSDIFRRKANLEKLIKNTEKLAPMCLSLPQ</sequence>
<keyword evidence="3" id="KW-1185">Reference proteome</keyword>
<evidence type="ECO:0000313" key="3">
    <source>
        <dbReference type="Proteomes" id="UP000789759"/>
    </source>
</evidence>
<proteinExistence type="predicted"/>
<feature type="region of interest" description="Disordered" evidence="1">
    <location>
        <begin position="1"/>
        <end position="28"/>
    </location>
</feature>
<accession>A0A9N8WQR4</accession>
<evidence type="ECO:0000256" key="1">
    <source>
        <dbReference type="SAM" id="MobiDB-lite"/>
    </source>
</evidence>
<dbReference type="Proteomes" id="UP000789759">
    <property type="component" value="Unassembled WGS sequence"/>
</dbReference>
<organism evidence="2 3">
    <name type="scientific">Cetraspora pellucida</name>
    <dbReference type="NCBI Taxonomy" id="1433469"/>
    <lineage>
        <taxon>Eukaryota</taxon>
        <taxon>Fungi</taxon>
        <taxon>Fungi incertae sedis</taxon>
        <taxon>Mucoromycota</taxon>
        <taxon>Glomeromycotina</taxon>
        <taxon>Glomeromycetes</taxon>
        <taxon>Diversisporales</taxon>
        <taxon>Gigasporaceae</taxon>
        <taxon>Cetraspora</taxon>
    </lineage>
</organism>
<name>A0A9N8WQR4_9GLOM</name>